<feature type="transmembrane region" description="Helical" evidence="1">
    <location>
        <begin position="34"/>
        <end position="53"/>
    </location>
</feature>
<keyword evidence="1" id="KW-0472">Membrane</keyword>
<dbReference type="Pfam" id="PF14501">
    <property type="entry name" value="HATPase_c_5"/>
    <property type="match status" value="1"/>
</dbReference>
<dbReference type="SUPFAM" id="SSF55874">
    <property type="entry name" value="ATPase domain of HSP90 chaperone/DNA topoisomerase II/histidine kinase"/>
    <property type="match status" value="1"/>
</dbReference>
<evidence type="ECO:0000259" key="2">
    <source>
        <dbReference type="Pfam" id="PF14501"/>
    </source>
</evidence>
<evidence type="ECO:0000313" key="3">
    <source>
        <dbReference type="EMBL" id="HIU27928.1"/>
    </source>
</evidence>
<feature type="transmembrane region" description="Helical" evidence="1">
    <location>
        <begin position="165"/>
        <end position="188"/>
    </location>
</feature>
<dbReference type="Proteomes" id="UP000824091">
    <property type="component" value="Unassembled WGS sequence"/>
</dbReference>
<protein>
    <submittedName>
        <fullName evidence="3">GHKL domain-containing protein</fullName>
    </submittedName>
</protein>
<reference evidence="3" key="1">
    <citation type="submission" date="2020-10" db="EMBL/GenBank/DDBJ databases">
        <authorList>
            <person name="Gilroy R."/>
        </authorList>
    </citation>
    <scope>NUCLEOTIDE SEQUENCE</scope>
    <source>
        <strain evidence="3">11300</strain>
    </source>
</reference>
<dbReference type="AlphaFoldDB" id="A0A9D1I458"/>
<accession>A0A9D1I458</accession>
<feature type="transmembrane region" description="Helical" evidence="1">
    <location>
        <begin position="95"/>
        <end position="115"/>
    </location>
</feature>
<dbReference type="PANTHER" id="PTHR40448:SF1">
    <property type="entry name" value="TWO-COMPONENT SENSOR HISTIDINE KINASE"/>
    <property type="match status" value="1"/>
</dbReference>
<feature type="domain" description="Sensor histidine kinase NatK-like C-terminal" evidence="2">
    <location>
        <begin position="304"/>
        <end position="392"/>
    </location>
</feature>
<sequence>MGFDIEKTNKRKVIITMGVTLAIAAAYIKLRTIWGLSNLVIYLSVSILPTAVFGIRQFGLVLATAIVTTNFQNLVIGIILIIKSREAATWEAIDMGYSLGPWIMLAVVAGLSYILKKSRHNVNQAICRIHPVWYYALAIILFFIVRGFGGRGSKDALYYVFEGISMIFDTALLLSVFIIPILCVFLIYQKNELIKERTFNQRCIREQTEQYVFLRNTQQELRKFRHDNIAHLSTIQYMAQSGEDDKISAYVTELLNSQEIVKYYDTGNIIGDAVINQYYRMCRDAGIEAVVAGRLVEGIQVTETDLCVILTNIIANAYEAALAAEKKLLRIELSNFQSKQFIRVANTAKDNVDIKDGEVSIKRSSKADRDSHGFGIQNIKEAVHRAGGSVKWYKDTESDVPLIVAEVELKVG</sequence>
<comment type="caution">
    <text evidence="3">The sequence shown here is derived from an EMBL/GenBank/DDBJ whole genome shotgun (WGS) entry which is preliminary data.</text>
</comment>
<dbReference type="Gene3D" id="3.30.565.10">
    <property type="entry name" value="Histidine kinase-like ATPase, C-terminal domain"/>
    <property type="match status" value="1"/>
</dbReference>
<dbReference type="InterPro" id="IPR036890">
    <property type="entry name" value="HATPase_C_sf"/>
</dbReference>
<keyword evidence="1" id="KW-0812">Transmembrane</keyword>
<proteinExistence type="predicted"/>
<feature type="transmembrane region" description="Helical" evidence="1">
    <location>
        <begin position="60"/>
        <end position="83"/>
    </location>
</feature>
<dbReference type="PANTHER" id="PTHR40448">
    <property type="entry name" value="TWO-COMPONENT SENSOR HISTIDINE KINASE"/>
    <property type="match status" value="1"/>
</dbReference>
<organism evidence="3 4">
    <name type="scientific">Candidatus Fimisoma avicola</name>
    <dbReference type="NCBI Taxonomy" id="2840826"/>
    <lineage>
        <taxon>Bacteria</taxon>
        <taxon>Bacillati</taxon>
        <taxon>Bacillota</taxon>
        <taxon>Clostridia</taxon>
        <taxon>Eubacteriales</taxon>
        <taxon>Candidatus Fimisoma</taxon>
    </lineage>
</organism>
<name>A0A9D1I458_9FIRM</name>
<evidence type="ECO:0000313" key="4">
    <source>
        <dbReference type="Proteomes" id="UP000824091"/>
    </source>
</evidence>
<feature type="transmembrane region" description="Helical" evidence="1">
    <location>
        <begin position="12"/>
        <end position="28"/>
    </location>
</feature>
<reference evidence="3" key="2">
    <citation type="journal article" date="2021" name="PeerJ">
        <title>Extensive microbial diversity within the chicken gut microbiome revealed by metagenomics and culture.</title>
        <authorList>
            <person name="Gilroy R."/>
            <person name="Ravi A."/>
            <person name="Getino M."/>
            <person name="Pursley I."/>
            <person name="Horton D.L."/>
            <person name="Alikhan N.F."/>
            <person name="Baker D."/>
            <person name="Gharbi K."/>
            <person name="Hall N."/>
            <person name="Watson M."/>
            <person name="Adriaenssens E.M."/>
            <person name="Foster-Nyarko E."/>
            <person name="Jarju S."/>
            <person name="Secka A."/>
            <person name="Antonio M."/>
            <person name="Oren A."/>
            <person name="Chaudhuri R.R."/>
            <person name="La Ragione R."/>
            <person name="Hildebrand F."/>
            <person name="Pallen M.J."/>
        </authorList>
    </citation>
    <scope>NUCLEOTIDE SEQUENCE</scope>
    <source>
        <strain evidence="3">11300</strain>
    </source>
</reference>
<dbReference type="InterPro" id="IPR032834">
    <property type="entry name" value="NatK-like_C"/>
</dbReference>
<dbReference type="GO" id="GO:0042802">
    <property type="term" value="F:identical protein binding"/>
    <property type="evidence" value="ECO:0007669"/>
    <property type="project" value="TreeGrafter"/>
</dbReference>
<evidence type="ECO:0000256" key="1">
    <source>
        <dbReference type="SAM" id="Phobius"/>
    </source>
</evidence>
<dbReference type="EMBL" id="DVMO01000089">
    <property type="protein sequence ID" value="HIU27928.1"/>
    <property type="molecule type" value="Genomic_DNA"/>
</dbReference>
<keyword evidence="1" id="KW-1133">Transmembrane helix</keyword>
<gene>
    <name evidence="3" type="ORF">IAD16_06075</name>
</gene>
<feature type="transmembrane region" description="Helical" evidence="1">
    <location>
        <begin position="127"/>
        <end position="145"/>
    </location>
</feature>